<evidence type="ECO:0000313" key="2">
    <source>
        <dbReference type="EMBL" id="MDQ0319575.1"/>
    </source>
</evidence>
<evidence type="ECO:0000256" key="1">
    <source>
        <dbReference type="SAM" id="Phobius"/>
    </source>
</evidence>
<protein>
    <submittedName>
        <fullName evidence="2">Multicomponent Na+:H+ antiporter subunit G</fullName>
    </submittedName>
</protein>
<dbReference type="Proteomes" id="UP001230207">
    <property type="component" value="Unassembled WGS sequence"/>
</dbReference>
<dbReference type="Pfam" id="PF03334">
    <property type="entry name" value="PhaG_MnhG_YufB"/>
    <property type="match status" value="1"/>
</dbReference>
<keyword evidence="1" id="KW-1133">Transmembrane helix</keyword>
<keyword evidence="1" id="KW-0812">Transmembrane</keyword>
<dbReference type="RefSeq" id="WP_370878467.1">
    <property type="nucleotide sequence ID" value="NZ_JAUSVF010000001.1"/>
</dbReference>
<feature type="transmembrane region" description="Helical" evidence="1">
    <location>
        <begin position="74"/>
        <end position="96"/>
    </location>
</feature>
<dbReference type="InterPro" id="IPR005133">
    <property type="entry name" value="PhaG_MnhG_YufB"/>
</dbReference>
<gene>
    <name evidence="2" type="ORF">QO002_001713</name>
</gene>
<dbReference type="NCBIfam" id="TIGR01300">
    <property type="entry name" value="CPA3_mnhG_phaG"/>
    <property type="match status" value="1"/>
</dbReference>
<reference evidence="2 3" key="1">
    <citation type="submission" date="2023-07" db="EMBL/GenBank/DDBJ databases">
        <title>Genomic Encyclopedia of Type Strains, Phase IV (KMG-IV): sequencing the most valuable type-strain genomes for metagenomic binning, comparative biology and taxonomic classification.</title>
        <authorList>
            <person name="Goeker M."/>
        </authorList>
    </citation>
    <scope>NUCLEOTIDE SEQUENCE [LARGE SCALE GENOMIC DNA]</scope>
    <source>
        <strain evidence="2 3">DSM 1112</strain>
    </source>
</reference>
<feature type="transmembrane region" description="Helical" evidence="1">
    <location>
        <begin position="12"/>
        <end position="37"/>
    </location>
</feature>
<feature type="transmembrane region" description="Helical" evidence="1">
    <location>
        <begin position="49"/>
        <end position="68"/>
    </location>
</feature>
<sequence>MQPGFDTAVLDMALAILLSLLVVVGGLFALLASLGVLRFPDLYTRMHAASKAGTVGSSLLLIAAGIHAGDLATLLRALAGVVFLLMTAPVAAHLLAKAAHQSGHRLDRSSVMDALSRDAEKSHRS</sequence>
<organism evidence="2 3">
    <name type="scientific">Pararhizobium capsulatum DSM 1112</name>
    <dbReference type="NCBI Taxonomy" id="1121113"/>
    <lineage>
        <taxon>Bacteria</taxon>
        <taxon>Pseudomonadati</taxon>
        <taxon>Pseudomonadota</taxon>
        <taxon>Alphaproteobacteria</taxon>
        <taxon>Hyphomicrobiales</taxon>
        <taxon>Rhizobiaceae</taxon>
        <taxon>Rhizobium/Agrobacterium group</taxon>
        <taxon>Pararhizobium</taxon>
    </lineage>
</organism>
<comment type="caution">
    <text evidence="2">The sequence shown here is derived from an EMBL/GenBank/DDBJ whole genome shotgun (WGS) entry which is preliminary data.</text>
</comment>
<dbReference type="NCBIfam" id="NF009314">
    <property type="entry name" value="PRK12674.1-2"/>
    <property type="match status" value="1"/>
</dbReference>
<dbReference type="PANTHER" id="PTHR34703">
    <property type="entry name" value="ANTIPORTER SUBUNIT MNHG2-RELATED"/>
    <property type="match status" value="1"/>
</dbReference>
<keyword evidence="1" id="KW-0472">Membrane</keyword>
<dbReference type="PANTHER" id="PTHR34703:SF1">
    <property type="entry name" value="ANTIPORTER SUBUNIT MNHG2-RELATED"/>
    <property type="match status" value="1"/>
</dbReference>
<dbReference type="EMBL" id="JAUSVF010000001">
    <property type="protein sequence ID" value="MDQ0319575.1"/>
    <property type="molecule type" value="Genomic_DNA"/>
</dbReference>
<name>A0ABU0BMT5_9HYPH</name>
<evidence type="ECO:0000313" key="3">
    <source>
        <dbReference type="Proteomes" id="UP001230207"/>
    </source>
</evidence>
<proteinExistence type="predicted"/>
<keyword evidence="3" id="KW-1185">Reference proteome</keyword>
<accession>A0ABU0BMT5</accession>